<dbReference type="EMBL" id="KZ613476">
    <property type="protein sequence ID" value="PMD22768.1"/>
    <property type="molecule type" value="Genomic_DNA"/>
</dbReference>
<dbReference type="InterPro" id="IPR002018">
    <property type="entry name" value="CarbesteraseB"/>
</dbReference>
<dbReference type="PANTHER" id="PTHR43142:SF3">
    <property type="entry name" value="PUTATIVE (AFU_ORTHOLOGUE AFUA_3G09070)-RELATED"/>
    <property type="match status" value="1"/>
</dbReference>
<dbReference type="PROSITE" id="PS00122">
    <property type="entry name" value="CARBOXYLESTERASE_B_1"/>
    <property type="match status" value="1"/>
</dbReference>
<evidence type="ECO:0000256" key="2">
    <source>
        <dbReference type="ARBA" id="ARBA00022801"/>
    </source>
</evidence>
<dbReference type="FunFam" id="3.40.50.1820:FF:000342">
    <property type="entry name" value="Carboxylic ester hydrolase"/>
    <property type="match status" value="1"/>
</dbReference>
<evidence type="ECO:0000256" key="1">
    <source>
        <dbReference type="ARBA" id="ARBA00005964"/>
    </source>
</evidence>
<evidence type="ECO:0000259" key="4">
    <source>
        <dbReference type="Pfam" id="PF00135"/>
    </source>
</evidence>
<keyword evidence="6" id="KW-1185">Reference proteome</keyword>
<feature type="domain" description="Carboxylesterase type B" evidence="4">
    <location>
        <begin position="168"/>
        <end position="626"/>
    </location>
</feature>
<dbReference type="STRING" id="1745343.A0A2J6Q931"/>
<dbReference type="Pfam" id="PF00135">
    <property type="entry name" value="COesterase"/>
    <property type="match status" value="1"/>
</dbReference>
<dbReference type="Proteomes" id="UP000235672">
    <property type="component" value="Unassembled WGS sequence"/>
</dbReference>
<accession>A0A2J6Q931</accession>
<dbReference type="EC" id="3.1.1.-" evidence="3"/>
<feature type="chain" id="PRO_5014210091" description="Carboxylic ester hydrolase" evidence="3">
    <location>
        <begin position="19"/>
        <end position="689"/>
    </location>
</feature>
<name>A0A2J6Q931_9HELO</name>
<dbReference type="OrthoDB" id="408631at2759"/>
<dbReference type="SUPFAM" id="SSF53474">
    <property type="entry name" value="alpha/beta-Hydrolases"/>
    <property type="match status" value="1"/>
</dbReference>
<dbReference type="AlphaFoldDB" id="A0A2J6Q931"/>
<keyword evidence="2 3" id="KW-0378">Hydrolase</keyword>
<proteinExistence type="inferred from homology"/>
<protein>
    <recommendedName>
        <fullName evidence="3">Carboxylic ester hydrolase</fullName>
        <ecNumber evidence="3">3.1.1.-</ecNumber>
    </recommendedName>
</protein>
<evidence type="ECO:0000256" key="3">
    <source>
        <dbReference type="RuleBase" id="RU361235"/>
    </source>
</evidence>
<organism evidence="5 6">
    <name type="scientific">Hyaloscypha hepaticicola</name>
    <dbReference type="NCBI Taxonomy" id="2082293"/>
    <lineage>
        <taxon>Eukaryota</taxon>
        <taxon>Fungi</taxon>
        <taxon>Dikarya</taxon>
        <taxon>Ascomycota</taxon>
        <taxon>Pezizomycotina</taxon>
        <taxon>Leotiomycetes</taxon>
        <taxon>Helotiales</taxon>
        <taxon>Hyaloscyphaceae</taxon>
        <taxon>Hyaloscypha</taxon>
    </lineage>
</organism>
<keyword evidence="3" id="KW-0732">Signal</keyword>
<feature type="signal peptide" evidence="3">
    <location>
        <begin position="1"/>
        <end position="18"/>
    </location>
</feature>
<comment type="similarity">
    <text evidence="1 3">Belongs to the type-B carboxylesterase/lipase family.</text>
</comment>
<dbReference type="InterPro" id="IPR019826">
    <property type="entry name" value="Carboxylesterase_B_AS"/>
</dbReference>
<dbReference type="PANTHER" id="PTHR43142">
    <property type="entry name" value="CARBOXYLIC ESTER HYDROLASE"/>
    <property type="match status" value="1"/>
</dbReference>
<sequence>MKLFIPFSALSIAGAVAATATNSQTSLTLLYQNNLNYTDDTNHVGFILLDPFTNAEAAGQCTSLGESLVSSSEINAHLADFNVSFSYLVFVTYTHRVQQYIISDGVVTYNEAEAEITFQAYPAGNPALPILCTQSSSQDQPTNSYPTPSNQVSITSTGNTYVGYRNQKSFRFLGIPYANPPQRWEYSTVFSPTGQTINATNYGPECPQYGSGAEFCLYLNIQTPYLPKQGSTADLRPVFFWIHGGGFTSGSAADPGTDGGNLASREDIVVVQIQYRLSTLGFLAIPGTDITGNYGIADQINALEWIIKNVANFGGDPTQITIGGDSAGAGSVRALLGSPPAKGKFQGAIAQSNLGGDIDLGQSGGYSTTYSSYLTIPASYALAGQNIFQEAGCTQSSLDAQIACLKAVPAATLSNFGNVARYVVQDGTFINTEQLDVSNKNRSTALVPTMFGTCHDDGASIGASYPQTPVTSEVAGISASLGISESYAQEIINSGLFPFYSTGNLTLDSFNVSARISTDRGFSCIDQATMYAGAVTGTFPAAYYYVQQRTIGGYDPNNLGGPPVTPGYPFGNPNLPYFRFHSGATAPFIFGNVAPIRDPDDLYAAQLNSGYFAQFVKNGQPNPSQRYLQKRGYTATLEAVESTGRWASIRGTEGPIRLLDYPSVESGFMDVPQCTFLNYSLSYYLEGGS</sequence>
<dbReference type="Gene3D" id="3.40.50.1820">
    <property type="entry name" value="alpha/beta hydrolase"/>
    <property type="match status" value="1"/>
</dbReference>
<gene>
    <name evidence="5" type="ORF">NA56DRAFT_717655</name>
</gene>
<reference evidence="5 6" key="1">
    <citation type="submission" date="2016-05" db="EMBL/GenBank/DDBJ databases">
        <title>A degradative enzymes factory behind the ericoid mycorrhizal symbiosis.</title>
        <authorList>
            <consortium name="DOE Joint Genome Institute"/>
            <person name="Martino E."/>
            <person name="Morin E."/>
            <person name="Grelet G."/>
            <person name="Kuo A."/>
            <person name="Kohler A."/>
            <person name="Daghino S."/>
            <person name="Barry K."/>
            <person name="Choi C."/>
            <person name="Cichocki N."/>
            <person name="Clum A."/>
            <person name="Copeland A."/>
            <person name="Hainaut M."/>
            <person name="Haridas S."/>
            <person name="Labutti K."/>
            <person name="Lindquist E."/>
            <person name="Lipzen A."/>
            <person name="Khouja H.-R."/>
            <person name="Murat C."/>
            <person name="Ohm R."/>
            <person name="Olson A."/>
            <person name="Spatafora J."/>
            <person name="Veneault-Fourrey C."/>
            <person name="Henrissat B."/>
            <person name="Grigoriev I."/>
            <person name="Martin F."/>
            <person name="Perotto S."/>
        </authorList>
    </citation>
    <scope>NUCLEOTIDE SEQUENCE [LARGE SCALE GENOMIC DNA]</scope>
    <source>
        <strain evidence="5 6">UAMH 7357</strain>
    </source>
</reference>
<dbReference type="InterPro" id="IPR029058">
    <property type="entry name" value="AB_hydrolase_fold"/>
</dbReference>
<dbReference type="GO" id="GO:0016787">
    <property type="term" value="F:hydrolase activity"/>
    <property type="evidence" value="ECO:0007669"/>
    <property type="project" value="UniProtKB-KW"/>
</dbReference>
<evidence type="ECO:0000313" key="5">
    <source>
        <dbReference type="EMBL" id="PMD22768.1"/>
    </source>
</evidence>
<evidence type="ECO:0000313" key="6">
    <source>
        <dbReference type="Proteomes" id="UP000235672"/>
    </source>
</evidence>